<name>A0A418KPQ7_9ACTN</name>
<dbReference type="EMBL" id="QUAL01000147">
    <property type="protein sequence ID" value="RIQ21614.1"/>
    <property type="molecule type" value="Genomic_DNA"/>
</dbReference>
<dbReference type="PANTHER" id="PTHR23088">
    <property type="entry name" value="NITRILASE-RELATED"/>
    <property type="match status" value="1"/>
</dbReference>
<gene>
    <name evidence="3" type="ORF">DY240_14975</name>
</gene>
<protein>
    <submittedName>
        <fullName evidence="3">Carbon-nitrogen hydrolase family protein</fullName>
    </submittedName>
</protein>
<comment type="similarity">
    <text evidence="1">Belongs to the carbon-nitrogen hydrolase superfamily. NIT1/NIT2 family.</text>
</comment>
<dbReference type="PROSITE" id="PS50263">
    <property type="entry name" value="CN_HYDROLASE"/>
    <property type="match status" value="1"/>
</dbReference>
<dbReference type="InterPro" id="IPR003010">
    <property type="entry name" value="C-N_Hydrolase"/>
</dbReference>
<dbReference type="Gene3D" id="3.60.110.10">
    <property type="entry name" value="Carbon-nitrogen hydrolase"/>
    <property type="match status" value="1"/>
</dbReference>
<dbReference type="OrthoDB" id="9811121at2"/>
<dbReference type="SUPFAM" id="SSF56317">
    <property type="entry name" value="Carbon-nitrogen hydrolase"/>
    <property type="match status" value="1"/>
</dbReference>
<dbReference type="InterPro" id="IPR036526">
    <property type="entry name" value="C-N_Hydrolase_sf"/>
</dbReference>
<keyword evidence="3" id="KW-0378">Hydrolase</keyword>
<dbReference type="Pfam" id="PF00795">
    <property type="entry name" value="CN_hydrolase"/>
    <property type="match status" value="1"/>
</dbReference>
<evidence type="ECO:0000259" key="2">
    <source>
        <dbReference type="PROSITE" id="PS50263"/>
    </source>
</evidence>
<keyword evidence="4" id="KW-1185">Reference proteome</keyword>
<dbReference type="CDD" id="cd07581">
    <property type="entry name" value="nitrilase_3"/>
    <property type="match status" value="1"/>
</dbReference>
<organism evidence="3 4">
    <name type="scientific">Jiangella rhizosphaerae</name>
    <dbReference type="NCBI Taxonomy" id="2293569"/>
    <lineage>
        <taxon>Bacteria</taxon>
        <taxon>Bacillati</taxon>
        <taxon>Actinomycetota</taxon>
        <taxon>Actinomycetes</taxon>
        <taxon>Jiangellales</taxon>
        <taxon>Jiangellaceae</taxon>
        <taxon>Jiangella</taxon>
    </lineage>
</organism>
<dbReference type="GO" id="GO:0016787">
    <property type="term" value="F:hydrolase activity"/>
    <property type="evidence" value="ECO:0007669"/>
    <property type="project" value="UniProtKB-KW"/>
</dbReference>
<feature type="domain" description="CN hydrolase" evidence="2">
    <location>
        <begin position="1"/>
        <end position="237"/>
    </location>
</feature>
<evidence type="ECO:0000256" key="1">
    <source>
        <dbReference type="ARBA" id="ARBA00010613"/>
    </source>
</evidence>
<dbReference type="Proteomes" id="UP000284057">
    <property type="component" value="Unassembled WGS sequence"/>
</dbReference>
<dbReference type="RefSeq" id="WP_119660658.1">
    <property type="nucleotide sequence ID" value="NZ_QUAL01000147.1"/>
</dbReference>
<dbReference type="PROSITE" id="PS01227">
    <property type="entry name" value="UPF0012"/>
    <property type="match status" value="1"/>
</dbReference>
<accession>A0A418KPQ7</accession>
<evidence type="ECO:0000313" key="3">
    <source>
        <dbReference type="EMBL" id="RIQ21614.1"/>
    </source>
</evidence>
<dbReference type="AlphaFoldDB" id="A0A418KPQ7"/>
<dbReference type="InterPro" id="IPR001110">
    <property type="entry name" value="UPF0012_CS"/>
</dbReference>
<dbReference type="PANTHER" id="PTHR23088:SF27">
    <property type="entry name" value="DEAMINATED GLUTATHIONE AMIDASE"/>
    <property type="match status" value="1"/>
</dbReference>
<reference evidence="3 4" key="1">
    <citation type="submission" date="2018-09" db="EMBL/GenBank/DDBJ databases">
        <title>Isolation, diversity and antifungal activity of actinobacteria from wheat.</title>
        <authorList>
            <person name="Han C."/>
        </authorList>
    </citation>
    <scope>NUCLEOTIDE SEQUENCE [LARGE SCALE GENOMIC DNA]</scope>
    <source>
        <strain evidence="3 4">NEAU-YY265</strain>
    </source>
</reference>
<sequence>MRVVLAQLSAGTDADANLAAIRRVTDGVAADLVVLPEAVMHDFGDPALPLGPAAQPLDGPFVATLAEVARSSGAVVVGGMFERSDDPDRPYNTLVAVGPDGAVRATYRKAHLYDSFGYRESDRLRAGDPVPAVLDVDGVRLGLLTCYDLRFPEQGRALVDAGADAFVVPAAWVRGPLKEDHWQTLLRARAIENTVYVAAAAQTGRAYCGLSQLVDPLGVVVAALGDDEGRLAAELDPERVAAARTRNPALRHRRSWPVRS</sequence>
<evidence type="ECO:0000313" key="4">
    <source>
        <dbReference type="Proteomes" id="UP000284057"/>
    </source>
</evidence>
<proteinExistence type="inferred from homology"/>
<comment type="caution">
    <text evidence="3">The sequence shown here is derived from an EMBL/GenBank/DDBJ whole genome shotgun (WGS) entry which is preliminary data.</text>
</comment>